<dbReference type="EMBL" id="BAEP01000013">
    <property type="protein sequence ID" value="GAC23086.1"/>
    <property type="molecule type" value="Genomic_DNA"/>
</dbReference>
<gene>
    <name evidence="1" type="ORF">GMES_0786</name>
</gene>
<dbReference type="Proteomes" id="UP000006263">
    <property type="component" value="Unassembled WGS sequence"/>
</dbReference>
<proteinExistence type="predicted"/>
<organism evidence="1 2">
    <name type="scientific">Paraglaciecola mesophila KMM 241</name>
    <dbReference type="NCBI Taxonomy" id="1128912"/>
    <lineage>
        <taxon>Bacteria</taxon>
        <taxon>Pseudomonadati</taxon>
        <taxon>Pseudomonadota</taxon>
        <taxon>Gammaproteobacteria</taxon>
        <taxon>Alteromonadales</taxon>
        <taxon>Alteromonadaceae</taxon>
        <taxon>Paraglaciecola</taxon>
    </lineage>
</organism>
<sequence length="81" mass="9156">MKKDGSDALSAERIETDFKRYMGSLAIMPVDGKKDHYNQHFADVLNLFDCFINSISEIECAGSHAFVCADYEYTLPTKREG</sequence>
<name>K6YGH8_9ALTE</name>
<reference evidence="1 2" key="1">
    <citation type="journal article" date="2017" name="Antonie Van Leeuwenhoek">
        <title>Rhizobium rhizosphaerae sp. nov., a novel species isolated from rice rhizosphere.</title>
        <authorList>
            <person name="Zhao J.J."/>
            <person name="Zhang J."/>
            <person name="Zhang R.J."/>
            <person name="Zhang C.W."/>
            <person name="Yin H.Q."/>
            <person name="Zhang X.X."/>
        </authorList>
    </citation>
    <scope>NUCLEOTIDE SEQUENCE [LARGE SCALE GENOMIC DNA]</scope>
    <source>
        <strain evidence="1 2">KMM 241</strain>
    </source>
</reference>
<accession>K6YGH8</accession>
<evidence type="ECO:0000313" key="1">
    <source>
        <dbReference type="EMBL" id="GAC23086.1"/>
    </source>
</evidence>
<evidence type="ECO:0000313" key="2">
    <source>
        <dbReference type="Proteomes" id="UP000006263"/>
    </source>
</evidence>
<comment type="caution">
    <text evidence="1">The sequence shown here is derived from an EMBL/GenBank/DDBJ whole genome shotgun (WGS) entry which is preliminary data.</text>
</comment>
<protein>
    <submittedName>
        <fullName evidence="1">Uncharacterized protein</fullName>
    </submittedName>
</protein>
<dbReference type="AlphaFoldDB" id="K6YGH8"/>